<dbReference type="Gene3D" id="1.10.10.1100">
    <property type="entry name" value="BFD-like [2Fe-2S]-binding domain"/>
    <property type="match status" value="1"/>
</dbReference>
<dbReference type="InterPro" id="IPR051691">
    <property type="entry name" value="Metab_Enz_Cyan_OpOx_G3PDH"/>
</dbReference>
<dbReference type="GO" id="GO:0050622">
    <property type="term" value="F:glycine dehydrogenase (cyanide-forming) activity"/>
    <property type="evidence" value="ECO:0007669"/>
    <property type="project" value="UniProtKB-EC"/>
</dbReference>
<feature type="domain" description="SoxA A3" evidence="2">
    <location>
        <begin position="8"/>
        <end position="87"/>
    </location>
</feature>
<dbReference type="EMBL" id="CP036259">
    <property type="protein sequence ID" value="QDR80708.1"/>
    <property type="molecule type" value="Genomic_DNA"/>
</dbReference>
<dbReference type="OrthoDB" id="9801699at2"/>
<gene>
    <name evidence="3" type="primary">hcnB_1</name>
    <name evidence="3" type="ORF">SPTER_20390</name>
</gene>
<dbReference type="EC" id="1.4.99.5" evidence="3"/>
<accession>A0A517DTR7</accession>
<organism evidence="3 4">
    <name type="scientific">Sporomusa termitida</name>
    <dbReference type="NCBI Taxonomy" id="2377"/>
    <lineage>
        <taxon>Bacteria</taxon>
        <taxon>Bacillati</taxon>
        <taxon>Bacillota</taxon>
        <taxon>Negativicutes</taxon>
        <taxon>Selenomonadales</taxon>
        <taxon>Sporomusaceae</taxon>
        <taxon>Sporomusa</taxon>
    </lineage>
</organism>
<name>A0A517DTR7_9FIRM</name>
<dbReference type="PANTHER" id="PTHR42949:SF3">
    <property type="entry name" value="ANAEROBIC GLYCEROL-3-PHOSPHATE DEHYDROGENASE SUBUNIT B"/>
    <property type="match status" value="1"/>
</dbReference>
<dbReference type="CDD" id="cd19946">
    <property type="entry name" value="GlpA-like_Fer2_BFD-like"/>
    <property type="match status" value="1"/>
</dbReference>
<dbReference type="InterPro" id="IPR041117">
    <property type="entry name" value="SoxA_A3"/>
</dbReference>
<keyword evidence="1 3" id="KW-0560">Oxidoreductase</keyword>
<evidence type="ECO:0000313" key="3">
    <source>
        <dbReference type="EMBL" id="QDR80708.1"/>
    </source>
</evidence>
<reference evidence="3 4" key="1">
    <citation type="submission" date="2019-02" db="EMBL/GenBank/DDBJ databases">
        <title>Closed genome of Sporomusa termitida DSM 4440.</title>
        <authorList>
            <person name="Poehlein A."/>
            <person name="Daniel R."/>
        </authorList>
    </citation>
    <scope>NUCLEOTIDE SEQUENCE [LARGE SCALE GENOMIC DNA]</scope>
    <source>
        <strain evidence="3 4">DSM 4440</strain>
    </source>
</reference>
<protein>
    <submittedName>
        <fullName evidence="3">Hydrogen cyanide synthase subunit HcnB</fullName>
        <ecNumber evidence="3">1.4.99.5</ecNumber>
    </submittedName>
</protein>
<evidence type="ECO:0000259" key="2">
    <source>
        <dbReference type="Pfam" id="PF17806"/>
    </source>
</evidence>
<dbReference type="Proteomes" id="UP000320776">
    <property type="component" value="Chromosome"/>
</dbReference>
<dbReference type="KEGG" id="sted:SPTER_20390"/>
<dbReference type="Pfam" id="PF17806">
    <property type="entry name" value="SO_alpha_A3"/>
    <property type="match status" value="1"/>
</dbReference>
<evidence type="ECO:0000256" key="1">
    <source>
        <dbReference type="ARBA" id="ARBA00023002"/>
    </source>
</evidence>
<dbReference type="PANTHER" id="PTHR42949">
    <property type="entry name" value="ANAEROBIC GLYCEROL-3-PHOSPHATE DEHYDROGENASE SUBUNIT B"/>
    <property type="match status" value="1"/>
</dbReference>
<proteinExistence type="predicted"/>
<sequence length="92" mass="9932">MTEPVIICRCEDITLHDIQELIKQGKHSLEELKRECRCGMGPCQGRTCTPLIAQELAKALKVQAADIILPTFRPPTAPITLGALAAGGGKHD</sequence>
<evidence type="ECO:0000313" key="4">
    <source>
        <dbReference type="Proteomes" id="UP000320776"/>
    </source>
</evidence>
<dbReference type="RefSeq" id="WP_144350293.1">
    <property type="nucleotide sequence ID" value="NZ_CP036259.1"/>
</dbReference>
<dbReference type="InterPro" id="IPR041854">
    <property type="entry name" value="BFD-like_2Fe2S-bd_dom_sf"/>
</dbReference>
<keyword evidence="4" id="KW-1185">Reference proteome</keyword>
<dbReference type="AlphaFoldDB" id="A0A517DTR7"/>